<protein>
    <submittedName>
        <fullName evidence="7">Uncharacterized protein</fullName>
    </submittedName>
</protein>
<comment type="subcellular location">
    <subcellularLocation>
        <location evidence="1">Secreted</location>
    </subcellularLocation>
</comment>
<organism evidence="7 8">
    <name type="scientific">Thlaspi arvense</name>
    <name type="common">Field penny-cress</name>
    <dbReference type="NCBI Taxonomy" id="13288"/>
    <lineage>
        <taxon>Eukaryota</taxon>
        <taxon>Viridiplantae</taxon>
        <taxon>Streptophyta</taxon>
        <taxon>Embryophyta</taxon>
        <taxon>Tracheophyta</taxon>
        <taxon>Spermatophyta</taxon>
        <taxon>Magnoliopsida</taxon>
        <taxon>eudicotyledons</taxon>
        <taxon>Gunneridae</taxon>
        <taxon>Pentapetalae</taxon>
        <taxon>rosids</taxon>
        <taxon>malvids</taxon>
        <taxon>Brassicales</taxon>
        <taxon>Brassicaceae</taxon>
        <taxon>Thlaspideae</taxon>
        <taxon>Thlaspi</taxon>
    </lineage>
</organism>
<evidence type="ECO:0000256" key="5">
    <source>
        <dbReference type="ARBA" id="ARBA00023157"/>
    </source>
</evidence>
<evidence type="ECO:0000256" key="2">
    <source>
        <dbReference type="ARBA" id="ARBA00006722"/>
    </source>
</evidence>
<evidence type="ECO:0000313" key="7">
    <source>
        <dbReference type="EMBL" id="CAH2037790.1"/>
    </source>
</evidence>
<evidence type="ECO:0000256" key="1">
    <source>
        <dbReference type="ARBA" id="ARBA00004613"/>
    </source>
</evidence>
<sequence>MKSATLLMISCFLMFIILHHMKEVEAAPQQTKGVCELADQFPGKCGKEGSNVCINEMQKKEPEQKLRCQCFDHPTVILAWKKHICKCRYDC</sequence>
<dbReference type="AlphaFoldDB" id="A0AAU9RBR8"/>
<dbReference type="PANTHER" id="PTHR34450">
    <property type="entry name" value="DEFENSIN-LIKE PROTEIN 245-RELATED"/>
    <property type="match status" value="1"/>
</dbReference>
<dbReference type="Pfam" id="PF06876">
    <property type="entry name" value="SCRL"/>
    <property type="match status" value="1"/>
</dbReference>
<dbReference type="Proteomes" id="UP000836841">
    <property type="component" value="Chromosome 1"/>
</dbReference>
<keyword evidence="3" id="KW-0964">Secreted</keyword>
<comment type="similarity">
    <text evidence="2">Belongs to the DEFL family.</text>
</comment>
<evidence type="ECO:0000256" key="4">
    <source>
        <dbReference type="ARBA" id="ARBA00022729"/>
    </source>
</evidence>
<evidence type="ECO:0000313" key="8">
    <source>
        <dbReference type="Proteomes" id="UP000836841"/>
    </source>
</evidence>
<feature type="chain" id="PRO_5043852088" evidence="6">
    <location>
        <begin position="27"/>
        <end position="91"/>
    </location>
</feature>
<evidence type="ECO:0000256" key="6">
    <source>
        <dbReference type="SAM" id="SignalP"/>
    </source>
</evidence>
<reference evidence="7 8" key="1">
    <citation type="submission" date="2022-03" db="EMBL/GenBank/DDBJ databases">
        <authorList>
            <person name="Nunn A."/>
            <person name="Chopra R."/>
            <person name="Nunn A."/>
            <person name="Contreras Garrido A."/>
        </authorList>
    </citation>
    <scope>NUCLEOTIDE SEQUENCE [LARGE SCALE GENOMIC DNA]</scope>
</reference>
<dbReference type="GO" id="GO:0005576">
    <property type="term" value="C:extracellular region"/>
    <property type="evidence" value="ECO:0007669"/>
    <property type="project" value="UniProtKB-SubCell"/>
</dbReference>
<evidence type="ECO:0000256" key="3">
    <source>
        <dbReference type="ARBA" id="ARBA00022525"/>
    </source>
</evidence>
<keyword evidence="5" id="KW-1015">Disulfide bond</keyword>
<dbReference type="InterPro" id="IPR010682">
    <property type="entry name" value="SCRL"/>
</dbReference>
<dbReference type="GO" id="GO:0007165">
    <property type="term" value="P:signal transduction"/>
    <property type="evidence" value="ECO:0007669"/>
    <property type="project" value="InterPro"/>
</dbReference>
<feature type="signal peptide" evidence="6">
    <location>
        <begin position="1"/>
        <end position="26"/>
    </location>
</feature>
<name>A0AAU9RBR8_THLAR</name>
<proteinExistence type="inferred from homology"/>
<keyword evidence="4 6" id="KW-0732">Signal</keyword>
<gene>
    <name evidence="7" type="ORF">TAV2_LOCUS3551</name>
</gene>
<dbReference type="EMBL" id="OU466857">
    <property type="protein sequence ID" value="CAH2037790.1"/>
    <property type="molecule type" value="Genomic_DNA"/>
</dbReference>
<accession>A0AAU9RBR8</accession>
<dbReference type="PANTHER" id="PTHR34450:SF4">
    <property type="entry name" value="DEFENSIN-LIKE PROTEIN 226-RELATED"/>
    <property type="match status" value="1"/>
</dbReference>
<keyword evidence="8" id="KW-1185">Reference proteome</keyword>